<dbReference type="InterPro" id="IPR017438">
    <property type="entry name" value="ATP-NAD_kinase_N"/>
</dbReference>
<dbReference type="AlphaFoldDB" id="A0A836LKJ4"/>
<dbReference type="Gene3D" id="3.40.50.10330">
    <property type="entry name" value="Probable inorganic polyphosphate/atp-NAD kinase, domain 1"/>
    <property type="match status" value="1"/>
</dbReference>
<dbReference type="KEGG" id="phet:94293136"/>
<feature type="compositionally biased region" description="Polar residues" evidence="1">
    <location>
        <begin position="851"/>
        <end position="860"/>
    </location>
</feature>
<dbReference type="GO" id="GO:0003951">
    <property type="term" value="F:NAD+ kinase activity"/>
    <property type="evidence" value="ECO:0007669"/>
    <property type="project" value="InterPro"/>
</dbReference>
<evidence type="ECO:0000313" key="3">
    <source>
        <dbReference type="Proteomes" id="UP000674318"/>
    </source>
</evidence>
<sequence length="1266" mass="135747">MRRLSVLLCTSRDPYHVPSLARVALFPLHLDPPTKQHREIFRLLLGAPDLTPSSTMPSSTTSQALSSSNGATAAKTGVAVTPPSSSSSPPELCSGSGSTPSSAVPSRSKAVVSRIAARAQKIFDRSPNVVTSPASPSPFHEPHVEKEGQHGCLFTGVSAPRPSTTTVPSPGISSFSDVDPVSCVTSSPYWYMEAFATSLREDSQLAPFDDIILIPNTRYPVSLRQSTHLAALAVLAARGLARVHVDFTALEHPDESMPIVYELICRYPNSVLVHWLHDAHEVLNWSHFADFKSTVPMLLLQTQSYPPKALERQRPVGDGSRLTSRQYHSPIGQYVRSPEEADYYRRAERFMSVASKYRQHNPTPMMVTASNPVDPECAIERRYESASLVDRESDYFDDIPDMPSPRRQHHEDVLESSTKASLAPDQVKVLARSPLLRGGGTTTRTASTSAPAPAAAGRVADLKTGLSRRASSSVHGEPGVSYANCARGRWWNTPGGRGDDEVEVSRSYWSSTSSSWLGGGAASYAALPDWMDVEGVTMADRAQGRRQRRRGSNVDDAATTAGPRGDSDVFGGGDYSGEGKPHPQDMDTIVSDDGFSFSVKASAGEGARACARRDNTTTDRAVDSPTAAEAVRRTGSTRSSIGAEVVVPTSPEGPEAVGENTRKRLLTREVEEVRAELRSTLRPTSAVAATPVSVTAVGRTTAGATAAASGYPFSHEAATATPGSRLGRSSGTRARPISRLLGVAGPHHEEHHPARRRHRTVRELIEELYPSRVHVSVGAANHASATSAATEAGVVHDNDHRRGGDVSAAASSLFSSSSHLRLNSSEGPQPSGAAMWSDYHDGSGDNHQSGDRGTSSVNGFSDIFSSQDTPMVEVHPVTRSTGADVRQALWEQEINPSFILTDCVQRYVEGHGLYRDPRKTTAASLYGSVGVSSDCGNGTRSGSGCSGGGTSGLGGSAGAAGQMSGADGGFRESAMTGVGGTGGIAGGTIGIRRVVAPRDTATLCFPSLIPRLELHYDCNNLLAREQYERLRIFQCLDGEEPDLIVPIGGDGYMMHCIRKNWRRFIPFYGVNAGHVGYLLNDRSTLEELFSSPLKLHFTTMLYCQAEKEGDTGERTLLSELAFNDAWVERSSGQTALIRILVNGRERIPQLRGDGVLVSTAAGSTAYSRALGASPVPVGAPLIQVVGSNVVSPAQWRPAHLDQEDQVEFEVIDSTKRPCRCYVDSVDVGNVTRLLVRSSRVAGVTLAFSKSCDLQHKLYQMQFPKTR</sequence>
<dbReference type="FunFam" id="3.40.50.10330:FF:000047">
    <property type="entry name" value="ATP-NAD kinase-like protein"/>
    <property type="match status" value="1"/>
</dbReference>
<comment type="caution">
    <text evidence="2">The sequence shown here is derived from an EMBL/GenBank/DDBJ whole genome shotgun (WGS) entry which is preliminary data.</text>
</comment>
<name>A0A836LKJ4_9TRYP</name>
<accession>A0A836LKJ4</accession>
<dbReference type="EMBL" id="JAFJZO010000006">
    <property type="protein sequence ID" value="KAG5511176.1"/>
    <property type="molecule type" value="Genomic_DNA"/>
</dbReference>
<feature type="region of interest" description="Disordered" evidence="1">
    <location>
        <begin position="819"/>
        <end position="860"/>
    </location>
</feature>
<evidence type="ECO:0008006" key="4">
    <source>
        <dbReference type="Google" id="ProtNLM"/>
    </source>
</evidence>
<dbReference type="GO" id="GO:0019674">
    <property type="term" value="P:NAD+ metabolic process"/>
    <property type="evidence" value="ECO:0007669"/>
    <property type="project" value="InterPro"/>
</dbReference>
<feature type="region of interest" description="Disordered" evidence="1">
    <location>
        <begin position="541"/>
        <end position="584"/>
    </location>
</feature>
<dbReference type="OrthoDB" id="24581at2759"/>
<dbReference type="RefSeq" id="XP_067759497.1">
    <property type="nucleotide sequence ID" value="XM_067903059.1"/>
</dbReference>
<dbReference type="PANTHER" id="PTHR20275">
    <property type="entry name" value="NAD KINASE"/>
    <property type="match status" value="1"/>
</dbReference>
<dbReference type="SUPFAM" id="SSF111331">
    <property type="entry name" value="NAD kinase/diacylglycerol kinase-like"/>
    <property type="match status" value="1"/>
</dbReference>
<reference evidence="2 3" key="1">
    <citation type="submission" date="2021-02" db="EMBL/GenBank/DDBJ databases">
        <title>Porcisia hertigi Genome sequencing and assembly.</title>
        <authorList>
            <person name="Almutairi H."/>
            <person name="Gatherer D."/>
        </authorList>
    </citation>
    <scope>NUCLEOTIDE SEQUENCE [LARGE SCALE GENOMIC DNA]</scope>
    <source>
        <strain evidence="2 3">C119</strain>
    </source>
</reference>
<dbReference type="GeneID" id="94293136"/>
<dbReference type="Proteomes" id="UP000674318">
    <property type="component" value="Chromosome 6"/>
</dbReference>
<dbReference type="Gene3D" id="2.60.200.30">
    <property type="entry name" value="Probable inorganic polyphosphate/atp-NAD kinase, domain 2"/>
    <property type="match status" value="1"/>
</dbReference>
<feature type="compositionally biased region" description="Low complexity" evidence="1">
    <location>
        <begin position="52"/>
        <end position="98"/>
    </location>
</feature>
<feature type="region of interest" description="Disordered" evidence="1">
    <location>
        <begin position="52"/>
        <end position="107"/>
    </location>
</feature>
<dbReference type="PANTHER" id="PTHR20275:SF0">
    <property type="entry name" value="NAD KINASE"/>
    <property type="match status" value="1"/>
</dbReference>
<feature type="compositionally biased region" description="Basic and acidic residues" evidence="1">
    <location>
        <begin position="838"/>
        <end position="850"/>
    </location>
</feature>
<feature type="region of interest" description="Disordered" evidence="1">
    <location>
        <begin position="126"/>
        <end position="146"/>
    </location>
</feature>
<organism evidence="2 3">
    <name type="scientific">Porcisia hertigi</name>
    <dbReference type="NCBI Taxonomy" id="2761500"/>
    <lineage>
        <taxon>Eukaryota</taxon>
        <taxon>Discoba</taxon>
        <taxon>Euglenozoa</taxon>
        <taxon>Kinetoplastea</taxon>
        <taxon>Metakinetoplastina</taxon>
        <taxon>Trypanosomatida</taxon>
        <taxon>Trypanosomatidae</taxon>
        <taxon>Leishmaniinae</taxon>
        <taxon>Porcisia</taxon>
    </lineage>
</organism>
<proteinExistence type="predicted"/>
<protein>
    <recommendedName>
        <fullName evidence="4">NAD(+) kinase</fullName>
    </recommendedName>
</protein>
<evidence type="ECO:0000256" key="1">
    <source>
        <dbReference type="SAM" id="MobiDB-lite"/>
    </source>
</evidence>
<dbReference type="InterPro" id="IPR016064">
    <property type="entry name" value="NAD/diacylglycerol_kinase_sf"/>
</dbReference>
<dbReference type="GO" id="GO:0006741">
    <property type="term" value="P:NADP+ biosynthetic process"/>
    <property type="evidence" value="ECO:0007669"/>
    <property type="project" value="TreeGrafter"/>
</dbReference>
<keyword evidence="3" id="KW-1185">Reference proteome</keyword>
<gene>
    <name evidence="2" type="ORF">JKF63_07118</name>
</gene>
<evidence type="ECO:0000313" key="2">
    <source>
        <dbReference type="EMBL" id="KAG5511176.1"/>
    </source>
</evidence>
<feature type="region of interest" description="Disordered" evidence="1">
    <location>
        <begin position="436"/>
        <end position="458"/>
    </location>
</feature>
<dbReference type="InterPro" id="IPR017437">
    <property type="entry name" value="ATP-NAD_kinase_PpnK-typ_C"/>
</dbReference>